<evidence type="ECO:0000259" key="2">
    <source>
        <dbReference type="Pfam" id="PF00501"/>
    </source>
</evidence>
<reference evidence="3 4" key="1">
    <citation type="submission" date="2017-04" db="EMBL/GenBank/DDBJ databases">
        <title>A new member of the family Flavobacteriaceae isolated from ascidians.</title>
        <authorList>
            <person name="Chen L."/>
        </authorList>
    </citation>
    <scope>NUCLEOTIDE SEQUENCE [LARGE SCALE GENOMIC DNA]</scope>
    <source>
        <strain evidence="3 4">HQA918</strain>
    </source>
</reference>
<dbReference type="SUPFAM" id="SSF56801">
    <property type="entry name" value="Acetyl-CoA synthetase-like"/>
    <property type="match status" value="1"/>
</dbReference>
<evidence type="ECO:0000313" key="3">
    <source>
        <dbReference type="EMBL" id="PCE63878.1"/>
    </source>
</evidence>
<organism evidence="3 4">
    <name type="scientific">Sediminicola luteus</name>
    <dbReference type="NCBI Taxonomy" id="319238"/>
    <lineage>
        <taxon>Bacteria</taxon>
        <taxon>Pseudomonadati</taxon>
        <taxon>Bacteroidota</taxon>
        <taxon>Flavobacteriia</taxon>
        <taxon>Flavobacteriales</taxon>
        <taxon>Flavobacteriaceae</taxon>
        <taxon>Sediminicola</taxon>
    </lineage>
</organism>
<comment type="caution">
    <text evidence="3">The sequence shown here is derived from an EMBL/GenBank/DDBJ whole genome shotgun (WGS) entry which is preliminary data.</text>
</comment>
<dbReference type="Gene3D" id="3.40.50.12780">
    <property type="entry name" value="N-terminal domain of ligase-like"/>
    <property type="match status" value="1"/>
</dbReference>
<dbReference type="Proteomes" id="UP000219559">
    <property type="component" value="Unassembled WGS sequence"/>
</dbReference>
<name>A0A2A4G7C6_9FLAO</name>
<dbReference type="InterPro" id="IPR042099">
    <property type="entry name" value="ANL_N_sf"/>
</dbReference>
<dbReference type="GO" id="GO:0006631">
    <property type="term" value="P:fatty acid metabolic process"/>
    <property type="evidence" value="ECO:0007669"/>
    <property type="project" value="TreeGrafter"/>
</dbReference>
<feature type="domain" description="AMP-dependent synthetase/ligase" evidence="2">
    <location>
        <begin position="61"/>
        <end position="204"/>
    </location>
</feature>
<dbReference type="AlphaFoldDB" id="A0A2A4G7C6"/>
<dbReference type="GO" id="GO:0031956">
    <property type="term" value="F:medium-chain fatty acid-CoA ligase activity"/>
    <property type="evidence" value="ECO:0007669"/>
    <property type="project" value="TreeGrafter"/>
</dbReference>
<sequence length="359" mass="39807">MRLDLFWKIKPMHIHLDFALNGRPLNYTGLMAQVEAWSNGDPYKKAIASFLSDWFNASDEVVVHTSGSTGKPKPIHLQKAHMKASARATASFFGTFAGTKALLCLSADYIAGKMMWVRALELGWDLHIVPPSNGLTEINSAFDFVAMVPMQVQANLNLIDHFKTLIVGGAPMSEDLKNAVRPKKVSVFETYGMTETITHIALKSVTGKEKCFRALSGVSFSLDSRGCLVIDAPNIANEKIVTNDLVRLGSPTTFEWLGRADNVINSGGVKLIPEQIEKVISPYVSYRFFLSGMPHPSLGEQLVLMVETKAAPVEIEEMLAQISWPHVYWRPKQLFCTPRFIETPSGKIDRNRSKKALGL</sequence>
<accession>A0A2A4G7C6</accession>
<evidence type="ECO:0000256" key="1">
    <source>
        <dbReference type="ARBA" id="ARBA00006432"/>
    </source>
</evidence>
<dbReference type="Gene3D" id="3.30.300.30">
    <property type="match status" value="1"/>
</dbReference>
<keyword evidence="4" id="KW-1185">Reference proteome</keyword>
<dbReference type="OrthoDB" id="8870348at2"/>
<dbReference type="PANTHER" id="PTHR43201">
    <property type="entry name" value="ACYL-COA SYNTHETASE"/>
    <property type="match status" value="1"/>
</dbReference>
<evidence type="ECO:0000313" key="4">
    <source>
        <dbReference type="Proteomes" id="UP000219559"/>
    </source>
</evidence>
<comment type="similarity">
    <text evidence="1">Belongs to the ATP-dependent AMP-binding enzyme family.</text>
</comment>
<dbReference type="EMBL" id="NBWU01000004">
    <property type="protein sequence ID" value="PCE63878.1"/>
    <property type="molecule type" value="Genomic_DNA"/>
</dbReference>
<gene>
    <name evidence="3" type="ORF">B7P33_11485</name>
</gene>
<proteinExistence type="inferred from homology"/>
<dbReference type="InterPro" id="IPR045851">
    <property type="entry name" value="AMP-bd_C_sf"/>
</dbReference>
<dbReference type="Pfam" id="PF00501">
    <property type="entry name" value="AMP-binding"/>
    <property type="match status" value="1"/>
</dbReference>
<dbReference type="PANTHER" id="PTHR43201:SF8">
    <property type="entry name" value="ACYL-COA SYNTHETASE FAMILY MEMBER 3"/>
    <property type="match status" value="1"/>
</dbReference>
<protein>
    <recommendedName>
        <fullName evidence="2">AMP-dependent synthetase/ligase domain-containing protein</fullName>
    </recommendedName>
</protein>
<dbReference type="InterPro" id="IPR000873">
    <property type="entry name" value="AMP-dep_synth/lig_dom"/>
</dbReference>